<dbReference type="InterPro" id="IPR011683">
    <property type="entry name" value="Glyco_hydro_53"/>
</dbReference>
<dbReference type="InterPro" id="IPR017853">
    <property type="entry name" value="GH"/>
</dbReference>
<comment type="catalytic activity">
    <reaction evidence="1 6">
        <text>The enzyme specifically hydrolyzes (1-&gt;4)-beta-D-galactosidic linkages in type I arabinogalactans.</text>
        <dbReference type="EC" id="3.2.1.89"/>
    </reaction>
</comment>
<dbReference type="RefSeq" id="WP_340934766.1">
    <property type="nucleotide sequence ID" value="NZ_CP150496.1"/>
</dbReference>
<keyword evidence="4 6" id="KW-0378">Hydrolase</keyword>
<protein>
    <recommendedName>
        <fullName evidence="3 6">Arabinogalactan endo-beta-1,4-galactanase</fullName>
        <ecNumber evidence="3 6">3.2.1.89</ecNumber>
    </recommendedName>
</protein>
<dbReference type="PANTHER" id="PTHR34983">
    <property type="entry name" value="ARABINOGALACTAN ENDO-BETA-1,4-GALACTANASE A"/>
    <property type="match status" value="1"/>
</dbReference>
<accession>A0ABZ2TX69</accession>
<proteinExistence type="inferred from homology"/>
<keyword evidence="5 6" id="KW-0326">Glycosidase</keyword>
<dbReference type="EMBL" id="CP150496">
    <property type="protein sequence ID" value="WYW56749.1"/>
    <property type="molecule type" value="Genomic_DNA"/>
</dbReference>
<evidence type="ECO:0000313" key="8">
    <source>
        <dbReference type="Proteomes" id="UP001491088"/>
    </source>
</evidence>
<gene>
    <name evidence="7" type="ORF">WG950_05705</name>
</gene>
<evidence type="ECO:0000256" key="3">
    <source>
        <dbReference type="ARBA" id="ARBA00012556"/>
    </source>
</evidence>
<evidence type="ECO:0000256" key="1">
    <source>
        <dbReference type="ARBA" id="ARBA00001695"/>
    </source>
</evidence>
<organism evidence="7 8">
    <name type="scientific">Polaribacter marinaquae</name>
    <dbReference type="NCBI Taxonomy" id="1642819"/>
    <lineage>
        <taxon>Bacteria</taxon>
        <taxon>Pseudomonadati</taxon>
        <taxon>Bacteroidota</taxon>
        <taxon>Flavobacteriia</taxon>
        <taxon>Flavobacteriales</taxon>
        <taxon>Flavobacteriaceae</taxon>
    </lineage>
</organism>
<comment type="similarity">
    <text evidence="2 6">Belongs to the glycosyl hydrolase 53 family.</text>
</comment>
<reference evidence="7 8" key="1">
    <citation type="submission" date="2024-03" db="EMBL/GenBank/DDBJ databases">
        <authorList>
            <person name="Cao K."/>
        </authorList>
    </citation>
    <scope>NUCLEOTIDE SEQUENCE [LARGE SCALE GENOMIC DNA]</scope>
    <source>
        <strain evidence="7 8">MCCC 1K00696</strain>
    </source>
</reference>
<dbReference type="Gene3D" id="3.20.20.80">
    <property type="entry name" value="Glycosidases"/>
    <property type="match status" value="1"/>
</dbReference>
<dbReference type="EC" id="3.2.1.89" evidence="3 6"/>
<evidence type="ECO:0000256" key="4">
    <source>
        <dbReference type="ARBA" id="ARBA00022801"/>
    </source>
</evidence>
<evidence type="ECO:0000313" key="7">
    <source>
        <dbReference type="EMBL" id="WYW56749.1"/>
    </source>
</evidence>
<name>A0ABZ2TX69_9FLAO</name>
<dbReference type="Proteomes" id="UP001491088">
    <property type="component" value="Chromosome"/>
</dbReference>
<dbReference type="SUPFAM" id="SSF51445">
    <property type="entry name" value="(Trans)glycosidases"/>
    <property type="match status" value="1"/>
</dbReference>
<evidence type="ECO:0000256" key="5">
    <source>
        <dbReference type="ARBA" id="ARBA00023295"/>
    </source>
</evidence>
<dbReference type="PANTHER" id="PTHR34983:SF1">
    <property type="entry name" value="ARABINOGALACTAN ENDO-BETA-1,4-GALACTANASE A"/>
    <property type="match status" value="1"/>
</dbReference>
<sequence>MIIKSNNILAALFLITLCYPNVSLAQEYIIGADLSFVKEAEDKGYQFKENGEAKPCLEIFKDHGYKWIRLRLFHSPESGKYNLPNNLRYTISLAKEAKNKGYKFLLDYHYSDTWADPAKQYVPKAWKSKTQKEVEQLVFEYTKKTMIAFREANVYPDMVQIGNEISNGMIWPYGKLPENWDSFAALIKAGINGVYASIGNNKHPKIMIHIDKGGDKNFTKYFFDKLNTYNIKYDVIGQSYYPWWHGSLLDLRECLNFTALEYKKDIILVETAYNYSPAEYINKSAPFPESPQGQKEFLENVNDIILSIPNNKGKGIFWWEPAAPKKGFSFRTFFKENGNVLPVINVFDKYTKH</sequence>
<keyword evidence="8" id="KW-1185">Reference proteome</keyword>
<evidence type="ECO:0000256" key="6">
    <source>
        <dbReference type="RuleBase" id="RU361192"/>
    </source>
</evidence>
<dbReference type="Pfam" id="PF07745">
    <property type="entry name" value="Glyco_hydro_53"/>
    <property type="match status" value="1"/>
</dbReference>
<dbReference type="GO" id="GO:0016787">
    <property type="term" value="F:hydrolase activity"/>
    <property type="evidence" value="ECO:0007669"/>
    <property type="project" value="UniProtKB-KW"/>
</dbReference>
<evidence type="ECO:0000256" key="2">
    <source>
        <dbReference type="ARBA" id="ARBA00010687"/>
    </source>
</evidence>